<evidence type="ECO:0000256" key="1">
    <source>
        <dbReference type="SAM" id="SignalP"/>
    </source>
</evidence>
<feature type="chain" id="PRO_5045435760" description="Secreted protein" evidence="1">
    <location>
        <begin position="25"/>
        <end position="151"/>
    </location>
</feature>
<sequence length="151" mass="16097">MRGRSNRLRVSLVHLSLSLSLSLSLYLDHLSLETLSTKGESSPSVSLIGDVSVSISHRRHLRRYLSSVTSRSVALIGDLSLGGSPGGDRALSRLLVLSFGGSSRRSFPSVAQIEAFTSNRKKAQSSFTKGSSSSGVHGKIRFVLLLTGSPD</sequence>
<accession>A0ABQ7EHT8</accession>
<reference evidence="2 3" key="1">
    <citation type="journal article" date="2020" name="BMC Genomics">
        <title>Intraspecific diversification of the crop wild relative Brassica cretica Lam. using demographic model selection.</title>
        <authorList>
            <person name="Kioukis A."/>
            <person name="Michalopoulou V.A."/>
            <person name="Briers L."/>
            <person name="Pirintsos S."/>
            <person name="Studholme D.J."/>
            <person name="Pavlidis P."/>
            <person name="Sarris P.F."/>
        </authorList>
    </citation>
    <scope>NUCLEOTIDE SEQUENCE [LARGE SCALE GENOMIC DNA]</scope>
    <source>
        <strain evidence="3">cv. PFS-1207/04</strain>
    </source>
</reference>
<proteinExistence type="predicted"/>
<dbReference type="EMBL" id="QGKV02000299">
    <property type="protein sequence ID" value="KAF3596554.1"/>
    <property type="molecule type" value="Genomic_DNA"/>
</dbReference>
<gene>
    <name evidence="2" type="ORF">DY000_02022827</name>
</gene>
<protein>
    <recommendedName>
        <fullName evidence="4">Secreted protein</fullName>
    </recommendedName>
</protein>
<feature type="signal peptide" evidence="1">
    <location>
        <begin position="1"/>
        <end position="24"/>
    </location>
</feature>
<keyword evidence="1" id="KW-0732">Signal</keyword>
<comment type="caution">
    <text evidence="2">The sequence shown here is derived from an EMBL/GenBank/DDBJ whole genome shotgun (WGS) entry which is preliminary data.</text>
</comment>
<keyword evidence="3" id="KW-1185">Reference proteome</keyword>
<evidence type="ECO:0000313" key="3">
    <source>
        <dbReference type="Proteomes" id="UP000266723"/>
    </source>
</evidence>
<evidence type="ECO:0008006" key="4">
    <source>
        <dbReference type="Google" id="ProtNLM"/>
    </source>
</evidence>
<organism evidence="2 3">
    <name type="scientific">Brassica cretica</name>
    <name type="common">Mustard</name>
    <dbReference type="NCBI Taxonomy" id="69181"/>
    <lineage>
        <taxon>Eukaryota</taxon>
        <taxon>Viridiplantae</taxon>
        <taxon>Streptophyta</taxon>
        <taxon>Embryophyta</taxon>
        <taxon>Tracheophyta</taxon>
        <taxon>Spermatophyta</taxon>
        <taxon>Magnoliopsida</taxon>
        <taxon>eudicotyledons</taxon>
        <taxon>Gunneridae</taxon>
        <taxon>Pentapetalae</taxon>
        <taxon>rosids</taxon>
        <taxon>malvids</taxon>
        <taxon>Brassicales</taxon>
        <taxon>Brassicaceae</taxon>
        <taxon>Brassiceae</taxon>
        <taxon>Brassica</taxon>
    </lineage>
</organism>
<name>A0ABQ7EHT8_BRACR</name>
<dbReference type="Proteomes" id="UP000266723">
    <property type="component" value="Unassembled WGS sequence"/>
</dbReference>
<evidence type="ECO:0000313" key="2">
    <source>
        <dbReference type="EMBL" id="KAF3596554.1"/>
    </source>
</evidence>